<dbReference type="KEGG" id="aoc:Aocu_11410"/>
<dbReference type="InterPro" id="IPR048588">
    <property type="entry name" value="CvfB_S1_2nd"/>
</dbReference>
<dbReference type="InterPro" id="IPR039566">
    <property type="entry name" value="CvfB_S1_st"/>
</dbReference>
<dbReference type="InParanoid" id="A0A061ACU8"/>
<dbReference type="Pfam" id="PF17783">
    <property type="entry name" value="WHD_CvfB"/>
    <property type="match status" value="1"/>
</dbReference>
<dbReference type="InterPro" id="IPR014464">
    <property type="entry name" value="CvfB_fam"/>
</dbReference>
<dbReference type="PANTHER" id="PTHR37296:SF1">
    <property type="entry name" value="CONSERVED VIRULENCE FACTOR B"/>
    <property type="match status" value="1"/>
</dbReference>
<evidence type="ECO:0000256" key="1">
    <source>
        <dbReference type="PIRNR" id="PIRNR012524"/>
    </source>
</evidence>
<name>A0A061ACU8_9MOLU</name>
<comment type="similarity">
    <text evidence="1">Belongs to the CvfB family.</text>
</comment>
<accession>A0A061ACU8</accession>
<dbReference type="PANTHER" id="PTHR37296">
    <property type="entry name" value="CONSERVED VIRULENCE FACTOR B"/>
    <property type="match status" value="1"/>
</dbReference>
<keyword evidence="6" id="KW-1185">Reference proteome</keyword>
<evidence type="ECO:0000259" key="3">
    <source>
        <dbReference type="Pfam" id="PF17783"/>
    </source>
</evidence>
<evidence type="ECO:0000259" key="4">
    <source>
        <dbReference type="Pfam" id="PF21191"/>
    </source>
</evidence>
<proteinExistence type="inferred from homology"/>
<evidence type="ECO:0000259" key="2">
    <source>
        <dbReference type="Pfam" id="PF13509"/>
    </source>
</evidence>
<protein>
    <submittedName>
        <fullName evidence="5">Predicted nucleic acid binding protein, YitL type</fullName>
    </submittedName>
</protein>
<reference evidence="6" key="1">
    <citation type="submission" date="2014-05" db="EMBL/GenBank/DDBJ databases">
        <authorList>
            <person name="Kube M."/>
        </authorList>
    </citation>
    <scope>NUCLEOTIDE SEQUENCE [LARGE SCALE GENOMIC DNA]</scope>
</reference>
<sequence length="283" mass="31890">MALKVGRINELQVVRKTDIAYLLKNKDNEEVFLHVNESNHRILTPGSYVDAFLYYDAKGRLAATLQEPIITEGNPGILEVVSVKPGLGVFLNLGISKDVLLSKDDLGEDESLWPLVGAKLFVELRVKTKITARLIPYHELRVIVGNLNIGDEVEGFIQEIGKIGYFVMTDEGNVILVKRSNLRGTHRFGDRITVKITYETPNGYEGNLSGFKEVLRVDDSKMIMDYLIQNGGEMPLTADTGSEEVTRVFGLSRKAFKRALGLLYKERKIEFKDNKTYLVKNHE</sequence>
<feature type="domain" description="Conserved virulence factor B-like winged helix" evidence="3">
    <location>
        <begin position="222"/>
        <end position="278"/>
    </location>
</feature>
<dbReference type="Pfam" id="PF13509">
    <property type="entry name" value="S1_2"/>
    <property type="match status" value="1"/>
</dbReference>
<dbReference type="Pfam" id="PF21191">
    <property type="entry name" value="CvfB_1st"/>
    <property type="match status" value="1"/>
</dbReference>
<dbReference type="FunCoup" id="A0A061ACU8">
    <property type="interactions" value="9"/>
</dbReference>
<dbReference type="PATRIC" id="fig|35623.3.peg.1141"/>
<dbReference type="AlphaFoldDB" id="A0A061ACU8"/>
<organism evidence="5 6">
    <name type="scientific">Acholeplasma oculi</name>
    <dbReference type="NCBI Taxonomy" id="35623"/>
    <lineage>
        <taxon>Bacteria</taxon>
        <taxon>Bacillati</taxon>
        <taxon>Mycoplasmatota</taxon>
        <taxon>Mollicutes</taxon>
        <taxon>Acholeplasmatales</taxon>
        <taxon>Acholeplasmataceae</taxon>
        <taxon>Acholeplasma</taxon>
    </lineage>
</organism>
<dbReference type="PIRSF" id="PIRSF012524">
    <property type="entry name" value="YitL_S1"/>
    <property type="match status" value="1"/>
</dbReference>
<dbReference type="Gene3D" id="1.10.10.10">
    <property type="entry name" value="Winged helix-like DNA-binding domain superfamily/Winged helix DNA-binding domain"/>
    <property type="match status" value="1"/>
</dbReference>
<dbReference type="InterPro" id="IPR036388">
    <property type="entry name" value="WH-like_DNA-bd_sf"/>
</dbReference>
<feature type="domain" description="Conserved virulence factor B first S1" evidence="2">
    <location>
        <begin position="5"/>
        <end position="66"/>
    </location>
</feature>
<dbReference type="HOGENOM" id="CLU_064885_0_0_14"/>
<dbReference type="EMBL" id="LK028559">
    <property type="protein sequence ID" value="CDR31214.1"/>
    <property type="molecule type" value="Genomic_DNA"/>
</dbReference>
<dbReference type="InterPro" id="IPR012340">
    <property type="entry name" value="NA-bd_OB-fold"/>
</dbReference>
<evidence type="ECO:0000313" key="6">
    <source>
        <dbReference type="Proteomes" id="UP000032434"/>
    </source>
</evidence>
<dbReference type="InterPro" id="IPR040764">
    <property type="entry name" value="CvfB_WH"/>
</dbReference>
<dbReference type="OrthoDB" id="9801597at2"/>
<dbReference type="STRING" id="35623.Aocu_11410"/>
<feature type="domain" description="Conserved virulence factor B second S1" evidence="4">
    <location>
        <begin position="78"/>
        <end position="129"/>
    </location>
</feature>
<gene>
    <name evidence="5" type="ORF">Aocu_11410</name>
</gene>
<dbReference type="Gene3D" id="2.40.50.140">
    <property type="entry name" value="Nucleic acid-binding proteins"/>
    <property type="match status" value="2"/>
</dbReference>
<dbReference type="RefSeq" id="WP_045749658.1">
    <property type="nucleotide sequence ID" value="NZ_FUZK01000001.1"/>
</dbReference>
<dbReference type="Proteomes" id="UP000032434">
    <property type="component" value="Chromosome 1"/>
</dbReference>
<evidence type="ECO:0000313" key="5">
    <source>
        <dbReference type="EMBL" id="CDR31214.1"/>
    </source>
</evidence>